<protein>
    <submittedName>
        <fullName evidence="3">FAD/NAD(P)-binding protein</fullName>
    </submittedName>
</protein>
<accession>A0ABT5ZBN8</accession>
<proteinExistence type="predicted"/>
<name>A0ABT5ZBN8_9ACTN</name>
<dbReference type="Pfam" id="PF13454">
    <property type="entry name" value="NAD_binding_9"/>
    <property type="match status" value="1"/>
</dbReference>
<dbReference type="InterPro" id="IPR036188">
    <property type="entry name" value="FAD/NAD-bd_sf"/>
</dbReference>
<feature type="region of interest" description="Disordered" evidence="1">
    <location>
        <begin position="274"/>
        <end position="297"/>
    </location>
</feature>
<evidence type="ECO:0000259" key="2">
    <source>
        <dbReference type="Pfam" id="PF13454"/>
    </source>
</evidence>
<dbReference type="SUPFAM" id="SSF51905">
    <property type="entry name" value="FAD/NAD(P)-binding domain"/>
    <property type="match status" value="1"/>
</dbReference>
<evidence type="ECO:0000256" key="1">
    <source>
        <dbReference type="SAM" id="MobiDB-lite"/>
    </source>
</evidence>
<dbReference type="PANTHER" id="PTHR40254">
    <property type="entry name" value="BLR0577 PROTEIN"/>
    <property type="match status" value="1"/>
</dbReference>
<comment type="caution">
    <text evidence="3">The sequence shown here is derived from an EMBL/GenBank/DDBJ whole genome shotgun (WGS) entry which is preliminary data.</text>
</comment>
<sequence>MTTADLDICIIGAGPRGLSVLERLCANARHTPTGAVTVHLVDPHPPGAGGVWRPDQSRHLLMNTVASQVTVFTDSSVEIDGPLEPGPSLYEWARFLSLMDTADAYDDETLAEARDLGPNTYPTRGFYGRYLEWVFRRVVRRAPEQLTVVVHRTRALGLDGPHHAGQSVVLEDGTRLDGLDAVVLAQGHVPLAPTAEEERFAVFAADHRLVYVPPVNPADVDLSAVPPGETVLLRGLGLTFFDHIALFTVGRGGAFERRDGRLVYLPSGREPKLHAGSRRGIPHHARGENEKGAHGRHTPLVLHPKKVAELRGRSAGGLDFRDDLWPLIAKEVETVYYSALLASRGCGCEARRFRERYLPHPWGDAQEAEVLRAFGIAASDRWEWERVAIPYRGQEFADPADFRSWLLDHLRQDVSRAYAGNLSGPHKSALDVLRDLRNEIRLLVDHGGLHGSSHRDDLDGWYTPLNAFLSIGPPAQRVEHLIALVEAGVVDILGPGAAVTTDPHTGRFAASSPAVPGSHIHAAVLIDARLPEADLRRTTDPLLRHLHTTGQCRPYRIAGRDGCSYATGGLAVTDRPYQVIDAGGRPHPRRFAFGVPTEAVHWVTAAGVRPGVNSVTLADSDGIARAVLALAPTPGTVSDRPVDLSQVLR</sequence>
<dbReference type="PANTHER" id="PTHR40254:SF1">
    <property type="entry name" value="BLR0577 PROTEIN"/>
    <property type="match status" value="1"/>
</dbReference>
<evidence type="ECO:0000313" key="4">
    <source>
        <dbReference type="Proteomes" id="UP001220022"/>
    </source>
</evidence>
<feature type="domain" description="FAD-dependent urate hydroxylase HpyO/Asp monooxygenase CreE-like FAD/NAD(P)-binding" evidence="2">
    <location>
        <begin position="10"/>
        <end position="188"/>
    </location>
</feature>
<dbReference type="InterPro" id="IPR052189">
    <property type="entry name" value="L-asp_N-monooxygenase_NS-form"/>
</dbReference>
<dbReference type="RefSeq" id="WP_275821059.1">
    <property type="nucleotide sequence ID" value="NZ_BAAANM010000033.1"/>
</dbReference>
<keyword evidence="4" id="KW-1185">Reference proteome</keyword>
<feature type="compositionally biased region" description="Basic residues" evidence="1">
    <location>
        <begin position="275"/>
        <end position="284"/>
    </location>
</feature>
<gene>
    <name evidence="3" type="ORF">P2L57_33465</name>
</gene>
<organism evidence="3 4">
    <name type="scientific">Streptantibioticus ferralitis</name>
    <dbReference type="NCBI Taxonomy" id="236510"/>
    <lineage>
        <taxon>Bacteria</taxon>
        <taxon>Bacillati</taxon>
        <taxon>Actinomycetota</taxon>
        <taxon>Actinomycetes</taxon>
        <taxon>Kitasatosporales</taxon>
        <taxon>Streptomycetaceae</taxon>
        <taxon>Streptantibioticus</taxon>
    </lineage>
</organism>
<dbReference type="InterPro" id="IPR038732">
    <property type="entry name" value="HpyO/CreE_NAD-binding"/>
</dbReference>
<evidence type="ECO:0000313" key="3">
    <source>
        <dbReference type="EMBL" id="MDF2260445.1"/>
    </source>
</evidence>
<dbReference type="EMBL" id="JARHTQ010000034">
    <property type="protein sequence ID" value="MDF2260445.1"/>
    <property type="molecule type" value="Genomic_DNA"/>
</dbReference>
<reference evidence="3 4" key="1">
    <citation type="submission" date="2023-03" db="EMBL/GenBank/DDBJ databases">
        <title>Draft genome sequence of type strain Streptomyces ferralitis JCM 14344.</title>
        <authorList>
            <person name="Klaysubun C."/>
            <person name="Duangmal K."/>
        </authorList>
    </citation>
    <scope>NUCLEOTIDE SEQUENCE [LARGE SCALE GENOMIC DNA]</scope>
    <source>
        <strain evidence="3 4">JCM 14344</strain>
    </source>
</reference>
<dbReference type="Proteomes" id="UP001220022">
    <property type="component" value="Unassembled WGS sequence"/>
</dbReference>